<dbReference type="PANTHER" id="PTHR33828:SF2">
    <property type="entry name" value="NUCLEOLIN"/>
    <property type="match status" value="1"/>
</dbReference>
<comment type="caution">
    <text evidence="1">The sequence shown here is derived from an EMBL/GenBank/DDBJ whole genome shotgun (WGS) entry which is preliminary data.</text>
</comment>
<dbReference type="EMBL" id="JAUJYO010000001">
    <property type="protein sequence ID" value="KAK1326643.1"/>
    <property type="molecule type" value="Genomic_DNA"/>
</dbReference>
<protein>
    <submittedName>
        <fullName evidence="1">Uncharacterized protein</fullName>
    </submittedName>
</protein>
<dbReference type="PANTHER" id="PTHR33828">
    <property type="entry name" value="OS05G0596200 PROTEIN"/>
    <property type="match status" value="1"/>
</dbReference>
<sequence>MLRMMEWGLLPFDEAKKVHEKKLKMAQQLNLSCPVKAVTVKKSNSTVSVEGKKIISASKTTSKVSKKRMANANSNEDNDDFTMLTIKKVKKAEIF</sequence>
<gene>
    <name evidence="1" type="ORF">QJS10_CPA01g02371</name>
</gene>
<evidence type="ECO:0000313" key="2">
    <source>
        <dbReference type="Proteomes" id="UP001180020"/>
    </source>
</evidence>
<name>A0AAV9FPR4_ACOCL</name>
<dbReference type="Proteomes" id="UP001180020">
    <property type="component" value="Unassembled WGS sequence"/>
</dbReference>
<organism evidence="1 2">
    <name type="scientific">Acorus calamus</name>
    <name type="common">Sweet flag</name>
    <dbReference type="NCBI Taxonomy" id="4465"/>
    <lineage>
        <taxon>Eukaryota</taxon>
        <taxon>Viridiplantae</taxon>
        <taxon>Streptophyta</taxon>
        <taxon>Embryophyta</taxon>
        <taxon>Tracheophyta</taxon>
        <taxon>Spermatophyta</taxon>
        <taxon>Magnoliopsida</taxon>
        <taxon>Liliopsida</taxon>
        <taxon>Acoraceae</taxon>
        <taxon>Acorus</taxon>
    </lineage>
</organism>
<proteinExistence type="predicted"/>
<reference evidence="1" key="2">
    <citation type="submission" date="2023-06" db="EMBL/GenBank/DDBJ databases">
        <authorList>
            <person name="Ma L."/>
            <person name="Liu K.-W."/>
            <person name="Li Z."/>
            <person name="Hsiao Y.-Y."/>
            <person name="Qi Y."/>
            <person name="Fu T."/>
            <person name="Tang G."/>
            <person name="Zhang D."/>
            <person name="Sun W.-H."/>
            <person name="Liu D.-K."/>
            <person name="Li Y."/>
            <person name="Chen G.-Z."/>
            <person name="Liu X.-D."/>
            <person name="Liao X.-Y."/>
            <person name="Jiang Y.-T."/>
            <person name="Yu X."/>
            <person name="Hao Y."/>
            <person name="Huang J."/>
            <person name="Zhao X.-W."/>
            <person name="Ke S."/>
            <person name="Chen Y.-Y."/>
            <person name="Wu W.-L."/>
            <person name="Hsu J.-L."/>
            <person name="Lin Y.-F."/>
            <person name="Huang M.-D."/>
            <person name="Li C.-Y."/>
            <person name="Huang L."/>
            <person name="Wang Z.-W."/>
            <person name="Zhao X."/>
            <person name="Zhong W.-Y."/>
            <person name="Peng D.-H."/>
            <person name="Ahmad S."/>
            <person name="Lan S."/>
            <person name="Zhang J.-S."/>
            <person name="Tsai W.-C."/>
            <person name="Van De Peer Y."/>
            <person name="Liu Z.-J."/>
        </authorList>
    </citation>
    <scope>NUCLEOTIDE SEQUENCE</scope>
    <source>
        <strain evidence="1">CP</strain>
        <tissue evidence="1">Leaves</tissue>
    </source>
</reference>
<dbReference type="AlphaFoldDB" id="A0AAV9FPR4"/>
<reference evidence="1" key="1">
    <citation type="journal article" date="2023" name="Nat. Commun.">
        <title>Diploid and tetraploid genomes of Acorus and the evolution of monocots.</title>
        <authorList>
            <person name="Ma L."/>
            <person name="Liu K.W."/>
            <person name="Li Z."/>
            <person name="Hsiao Y.Y."/>
            <person name="Qi Y."/>
            <person name="Fu T."/>
            <person name="Tang G.D."/>
            <person name="Zhang D."/>
            <person name="Sun W.H."/>
            <person name="Liu D.K."/>
            <person name="Li Y."/>
            <person name="Chen G.Z."/>
            <person name="Liu X.D."/>
            <person name="Liao X.Y."/>
            <person name="Jiang Y.T."/>
            <person name="Yu X."/>
            <person name="Hao Y."/>
            <person name="Huang J."/>
            <person name="Zhao X.W."/>
            <person name="Ke S."/>
            <person name="Chen Y.Y."/>
            <person name="Wu W.L."/>
            <person name="Hsu J.L."/>
            <person name="Lin Y.F."/>
            <person name="Huang M.D."/>
            <person name="Li C.Y."/>
            <person name="Huang L."/>
            <person name="Wang Z.W."/>
            <person name="Zhao X."/>
            <person name="Zhong W.Y."/>
            <person name="Peng D.H."/>
            <person name="Ahmad S."/>
            <person name="Lan S."/>
            <person name="Zhang J.S."/>
            <person name="Tsai W.C."/>
            <person name="Van de Peer Y."/>
            <person name="Liu Z.J."/>
        </authorList>
    </citation>
    <scope>NUCLEOTIDE SEQUENCE</scope>
    <source>
        <strain evidence="1">CP</strain>
    </source>
</reference>
<evidence type="ECO:0000313" key="1">
    <source>
        <dbReference type="EMBL" id="KAK1326643.1"/>
    </source>
</evidence>
<keyword evidence="2" id="KW-1185">Reference proteome</keyword>
<accession>A0AAV9FPR4</accession>